<dbReference type="GO" id="GO:0006979">
    <property type="term" value="P:response to oxidative stress"/>
    <property type="evidence" value="ECO:0007669"/>
    <property type="project" value="TreeGrafter"/>
</dbReference>
<dbReference type="SUPFAM" id="SSF52922">
    <property type="entry name" value="TK C-terminal domain-like"/>
    <property type="match status" value="1"/>
</dbReference>
<dbReference type="AlphaFoldDB" id="T0ZPS2"/>
<reference evidence="2" key="1">
    <citation type="submission" date="2013-08" db="EMBL/GenBank/DDBJ databases">
        <authorList>
            <person name="Mendez C."/>
            <person name="Richter M."/>
            <person name="Ferrer M."/>
            <person name="Sanchez J."/>
        </authorList>
    </citation>
    <scope>NUCLEOTIDE SEQUENCE</scope>
</reference>
<reference evidence="2" key="2">
    <citation type="journal article" date="2014" name="ISME J.">
        <title>Microbial stratification in low pH oxic and suboxic macroscopic growths along an acid mine drainage.</title>
        <authorList>
            <person name="Mendez-Garcia C."/>
            <person name="Mesa V."/>
            <person name="Sprenger R.R."/>
            <person name="Richter M."/>
            <person name="Diez M.S."/>
            <person name="Solano J."/>
            <person name="Bargiela R."/>
            <person name="Golyshina O.V."/>
            <person name="Manteca A."/>
            <person name="Ramos J.L."/>
            <person name="Gallego J.R."/>
            <person name="Llorente I."/>
            <person name="Martins Dos Santos V.A."/>
            <person name="Jensen O.N."/>
            <person name="Pelaez A.I."/>
            <person name="Sanchez J."/>
            <person name="Ferrer M."/>
        </authorList>
    </citation>
    <scope>NUCLEOTIDE SEQUENCE</scope>
</reference>
<dbReference type="Gene3D" id="3.40.50.920">
    <property type="match status" value="1"/>
</dbReference>
<dbReference type="Pfam" id="PF17147">
    <property type="entry name" value="PFOR_II"/>
    <property type="match status" value="1"/>
</dbReference>
<name>T0ZPS2_9ZZZZ</name>
<evidence type="ECO:0000313" key="2">
    <source>
        <dbReference type="EMBL" id="EQD46502.1"/>
    </source>
</evidence>
<sequence length="109" mass="11717">MTADLTFVAWGSTVGAVRDAMAILAAQGRTTNLVRVPTVFPLNGPAVLKLLAPAKKTLLVELNYTGQFGRLLRAETGVDLSTRLLKYDGEPFFPFEIVAKAVEVMNHGG</sequence>
<dbReference type="EMBL" id="AUZX01010715">
    <property type="protein sequence ID" value="EQD46502.1"/>
    <property type="molecule type" value="Genomic_DNA"/>
</dbReference>
<protein>
    <submittedName>
        <fullName evidence="2">Pyruvate flavodoxin/ferredoxin oxidoreductase domain protein</fullName>
    </submittedName>
</protein>
<dbReference type="PANTHER" id="PTHR32154:SF20">
    <property type="entry name" value="2-OXOGLUTARATE OXIDOREDUCTASE SUBUNIT KORA"/>
    <property type="match status" value="1"/>
</dbReference>
<evidence type="ECO:0000259" key="1">
    <source>
        <dbReference type="Pfam" id="PF17147"/>
    </source>
</evidence>
<keyword evidence="2" id="KW-0670">Pyruvate</keyword>
<dbReference type="InterPro" id="IPR009014">
    <property type="entry name" value="Transketo_C/PFOR_II"/>
</dbReference>
<dbReference type="InterPro" id="IPR033412">
    <property type="entry name" value="PFOR_II"/>
</dbReference>
<dbReference type="PANTHER" id="PTHR32154">
    <property type="entry name" value="PYRUVATE-FLAVODOXIN OXIDOREDUCTASE-RELATED"/>
    <property type="match status" value="1"/>
</dbReference>
<accession>T0ZPS2</accession>
<organism evidence="2">
    <name type="scientific">mine drainage metagenome</name>
    <dbReference type="NCBI Taxonomy" id="410659"/>
    <lineage>
        <taxon>unclassified sequences</taxon>
        <taxon>metagenomes</taxon>
        <taxon>ecological metagenomes</taxon>
    </lineage>
</organism>
<gene>
    <name evidence="2" type="ORF">B1A_14594</name>
</gene>
<comment type="caution">
    <text evidence="2">The sequence shown here is derived from an EMBL/GenBank/DDBJ whole genome shotgun (WGS) entry which is preliminary data.</text>
</comment>
<proteinExistence type="predicted"/>
<dbReference type="InterPro" id="IPR050722">
    <property type="entry name" value="Pyruvate:ferred/Flavod_OxRd"/>
</dbReference>
<feature type="domain" description="Pyruvate:ferredoxin oxidoreductase core" evidence="1">
    <location>
        <begin position="3"/>
        <end position="72"/>
    </location>
</feature>